<accession>A0A2U3DT15</accession>
<gene>
    <name evidence="2" type="ORF">PCL_07166</name>
</gene>
<protein>
    <recommendedName>
        <fullName evidence="4">Transglycosylase SLT domain-containing protein</fullName>
    </recommendedName>
</protein>
<keyword evidence="1" id="KW-0732">Signal</keyword>
<feature type="chain" id="PRO_5015519920" description="Transglycosylase SLT domain-containing protein" evidence="1">
    <location>
        <begin position="25"/>
        <end position="212"/>
    </location>
</feature>
<evidence type="ECO:0000313" key="3">
    <source>
        <dbReference type="Proteomes" id="UP000245956"/>
    </source>
</evidence>
<dbReference type="AlphaFoldDB" id="A0A2U3DT15"/>
<organism evidence="2 3">
    <name type="scientific">Purpureocillium lilacinum</name>
    <name type="common">Paecilomyces lilacinus</name>
    <dbReference type="NCBI Taxonomy" id="33203"/>
    <lineage>
        <taxon>Eukaryota</taxon>
        <taxon>Fungi</taxon>
        <taxon>Dikarya</taxon>
        <taxon>Ascomycota</taxon>
        <taxon>Pezizomycotina</taxon>
        <taxon>Sordariomycetes</taxon>
        <taxon>Hypocreomycetidae</taxon>
        <taxon>Hypocreales</taxon>
        <taxon>Ophiocordycipitaceae</taxon>
        <taxon>Purpureocillium</taxon>
    </lineage>
</organism>
<evidence type="ECO:0000256" key="1">
    <source>
        <dbReference type="SAM" id="SignalP"/>
    </source>
</evidence>
<dbReference type="EMBL" id="LCWV01000034">
    <property type="protein sequence ID" value="PWI65397.1"/>
    <property type="molecule type" value="Genomic_DNA"/>
</dbReference>
<evidence type="ECO:0008006" key="4">
    <source>
        <dbReference type="Google" id="ProtNLM"/>
    </source>
</evidence>
<name>A0A2U3DT15_PURLI</name>
<reference evidence="2 3" key="1">
    <citation type="journal article" date="2016" name="Front. Microbiol.">
        <title>Genome and transcriptome sequences reveal the specific parasitism of the nematophagous Purpureocillium lilacinum 36-1.</title>
        <authorList>
            <person name="Xie J."/>
            <person name="Li S."/>
            <person name="Mo C."/>
            <person name="Xiao X."/>
            <person name="Peng D."/>
            <person name="Wang G."/>
            <person name="Xiao Y."/>
        </authorList>
    </citation>
    <scope>NUCLEOTIDE SEQUENCE [LARGE SCALE GENOMIC DNA]</scope>
    <source>
        <strain evidence="2 3">36-1</strain>
    </source>
</reference>
<evidence type="ECO:0000313" key="2">
    <source>
        <dbReference type="EMBL" id="PWI65397.1"/>
    </source>
</evidence>
<dbReference type="PANTHER" id="PTHR39603:SF1">
    <property type="entry name" value="CYANOVIRIN-N DOMAIN-CONTAINING PROTEIN"/>
    <property type="match status" value="1"/>
</dbReference>
<dbReference type="Proteomes" id="UP000245956">
    <property type="component" value="Unassembled WGS sequence"/>
</dbReference>
<sequence length="212" mass="22494">MIVPTRLSSAILALTSLSLVGGLAITYPEVVPGPGLPSLAELGLTSAELYNMGIPHHLPDRLAVRAATFEPRCGPSEAAYVNVNDIIACYHYLDKLGHQNCATGANFAVSEFCHAGSGHVTGQALNPRGASSYCSDVAIAALYTIDHCTRPDQTVAGFQAAFGNGELIVGCTNVRCAKYGDRAALASKLIRYAFNLRTMRPAETSWHHTTSM</sequence>
<dbReference type="PANTHER" id="PTHR39603">
    <property type="entry name" value="CYANOVIRIN-N DOMAIN-CONTAINING PROTEIN"/>
    <property type="match status" value="1"/>
</dbReference>
<proteinExistence type="predicted"/>
<comment type="caution">
    <text evidence="2">The sequence shown here is derived from an EMBL/GenBank/DDBJ whole genome shotgun (WGS) entry which is preliminary data.</text>
</comment>
<feature type="signal peptide" evidence="1">
    <location>
        <begin position="1"/>
        <end position="24"/>
    </location>
</feature>